<proteinExistence type="predicted"/>
<organism evidence="4 5">
    <name type="scientific">Ostreobium quekettii</name>
    <dbReference type="NCBI Taxonomy" id="121088"/>
    <lineage>
        <taxon>Eukaryota</taxon>
        <taxon>Viridiplantae</taxon>
        <taxon>Chlorophyta</taxon>
        <taxon>core chlorophytes</taxon>
        <taxon>Ulvophyceae</taxon>
        <taxon>TCBD clade</taxon>
        <taxon>Bryopsidales</taxon>
        <taxon>Ostreobineae</taxon>
        <taxon>Ostreobiaceae</taxon>
        <taxon>Ostreobium</taxon>
    </lineage>
</organism>
<dbReference type="CDD" id="cd11446">
    <property type="entry name" value="bHLH_AtILR3_like"/>
    <property type="match status" value="1"/>
</dbReference>
<feature type="region of interest" description="Disordered" evidence="2">
    <location>
        <begin position="140"/>
        <end position="186"/>
    </location>
</feature>
<accession>A0A8S1IJV3</accession>
<feature type="domain" description="BHLH" evidence="3">
    <location>
        <begin position="4"/>
        <end position="54"/>
    </location>
</feature>
<name>A0A8S1IJV3_9CHLO</name>
<sequence>MERRCGRTKACREKARRERINERFQELAKLCDPEDPKTDKVSILAEAIKIITQLKVEAGQLRQLNKFLEERVGNQEKEKGKNLYQQSLMLQNQYQSGTPTVQQPAVQFPLNSLPQGRCQVTIGVPAAGMTGTSSSGAINPLTAFGSTSQPASQVGSSAAVGPPASGSNIPNASSSMPSCQTYSPGPVSWMPFMDTSQDHLLRPPAA</sequence>
<dbReference type="EMBL" id="CAJHUC010000288">
    <property type="protein sequence ID" value="CAD7694976.1"/>
    <property type="molecule type" value="Genomic_DNA"/>
</dbReference>
<dbReference type="OrthoDB" id="515493at2759"/>
<dbReference type="SUPFAM" id="SSF47459">
    <property type="entry name" value="HLH, helix-loop-helix DNA-binding domain"/>
    <property type="match status" value="1"/>
</dbReference>
<feature type="compositionally biased region" description="Polar residues" evidence="2">
    <location>
        <begin position="144"/>
        <end position="153"/>
    </location>
</feature>
<dbReference type="Proteomes" id="UP000708148">
    <property type="component" value="Unassembled WGS sequence"/>
</dbReference>
<dbReference type="AlphaFoldDB" id="A0A8S1IJV3"/>
<feature type="compositionally biased region" description="Polar residues" evidence="2">
    <location>
        <begin position="168"/>
        <end position="183"/>
    </location>
</feature>
<dbReference type="PROSITE" id="PS50888">
    <property type="entry name" value="BHLH"/>
    <property type="match status" value="1"/>
</dbReference>
<dbReference type="InterPro" id="IPR036638">
    <property type="entry name" value="HLH_DNA-bd_sf"/>
</dbReference>
<evidence type="ECO:0000259" key="3">
    <source>
        <dbReference type="PROSITE" id="PS50888"/>
    </source>
</evidence>
<reference evidence="4" key="1">
    <citation type="submission" date="2020-12" db="EMBL/GenBank/DDBJ databases">
        <authorList>
            <person name="Iha C."/>
        </authorList>
    </citation>
    <scope>NUCLEOTIDE SEQUENCE</scope>
</reference>
<dbReference type="GO" id="GO:0006879">
    <property type="term" value="P:intracellular iron ion homeostasis"/>
    <property type="evidence" value="ECO:0007669"/>
    <property type="project" value="InterPro"/>
</dbReference>
<feature type="coiled-coil region" evidence="1">
    <location>
        <begin position="51"/>
        <end position="78"/>
    </location>
</feature>
<dbReference type="PANTHER" id="PTHR46133">
    <property type="entry name" value="BHLH TRANSCRIPTION FACTOR"/>
    <property type="match status" value="1"/>
</dbReference>
<keyword evidence="1" id="KW-0175">Coiled coil</keyword>
<protein>
    <recommendedName>
        <fullName evidence="3">BHLH domain-containing protein</fullName>
    </recommendedName>
</protein>
<dbReference type="Gene3D" id="4.10.280.10">
    <property type="entry name" value="Helix-loop-helix DNA-binding domain"/>
    <property type="match status" value="1"/>
</dbReference>
<dbReference type="GO" id="GO:0003700">
    <property type="term" value="F:DNA-binding transcription factor activity"/>
    <property type="evidence" value="ECO:0007669"/>
    <property type="project" value="InterPro"/>
</dbReference>
<evidence type="ECO:0000256" key="2">
    <source>
        <dbReference type="SAM" id="MobiDB-lite"/>
    </source>
</evidence>
<dbReference type="Pfam" id="PF00010">
    <property type="entry name" value="HLH"/>
    <property type="match status" value="1"/>
</dbReference>
<dbReference type="InterPro" id="IPR011598">
    <property type="entry name" value="bHLH_dom"/>
</dbReference>
<keyword evidence="5" id="KW-1185">Reference proteome</keyword>
<dbReference type="SMART" id="SM00353">
    <property type="entry name" value="HLH"/>
    <property type="match status" value="1"/>
</dbReference>
<gene>
    <name evidence="4" type="ORF">OSTQU699_LOCUS337</name>
</gene>
<dbReference type="GO" id="GO:0046983">
    <property type="term" value="F:protein dimerization activity"/>
    <property type="evidence" value="ECO:0007669"/>
    <property type="project" value="InterPro"/>
</dbReference>
<dbReference type="InterPro" id="IPR044818">
    <property type="entry name" value="ILR3-like"/>
</dbReference>
<dbReference type="PANTHER" id="PTHR46133:SF15">
    <property type="entry name" value="BHLH TRANSCRIPTION FACTOR"/>
    <property type="match status" value="1"/>
</dbReference>
<evidence type="ECO:0000313" key="5">
    <source>
        <dbReference type="Proteomes" id="UP000708148"/>
    </source>
</evidence>
<evidence type="ECO:0000256" key="1">
    <source>
        <dbReference type="SAM" id="Coils"/>
    </source>
</evidence>
<feature type="compositionally biased region" description="Low complexity" evidence="2">
    <location>
        <begin position="154"/>
        <end position="167"/>
    </location>
</feature>
<comment type="caution">
    <text evidence="4">The sequence shown here is derived from an EMBL/GenBank/DDBJ whole genome shotgun (WGS) entry which is preliminary data.</text>
</comment>
<evidence type="ECO:0000313" key="4">
    <source>
        <dbReference type="EMBL" id="CAD7694976.1"/>
    </source>
</evidence>